<reference evidence="2 3" key="1">
    <citation type="submission" date="2024-02" db="EMBL/GenBank/DDBJ databases">
        <authorList>
            <person name="Chen Y."/>
            <person name="Shah S."/>
            <person name="Dougan E. K."/>
            <person name="Thang M."/>
            <person name="Chan C."/>
        </authorList>
    </citation>
    <scope>NUCLEOTIDE SEQUENCE [LARGE SCALE GENOMIC DNA]</scope>
</reference>
<evidence type="ECO:0000313" key="2">
    <source>
        <dbReference type="EMBL" id="CAK9108807.1"/>
    </source>
</evidence>
<evidence type="ECO:0000313" key="3">
    <source>
        <dbReference type="Proteomes" id="UP001642484"/>
    </source>
</evidence>
<dbReference type="EMBL" id="CAXAMN010027139">
    <property type="protein sequence ID" value="CAK9108807.1"/>
    <property type="molecule type" value="Genomic_DNA"/>
</dbReference>
<protein>
    <submittedName>
        <fullName evidence="2">Uncharacterized protein</fullName>
    </submittedName>
</protein>
<comment type="caution">
    <text evidence="2">The sequence shown here is derived from an EMBL/GenBank/DDBJ whole genome shotgun (WGS) entry which is preliminary data.</text>
</comment>
<gene>
    <name evidence="2" type="ORF">CCMP2556_LOCUS50681</name>
</gene>
<keyword evidence="3" id="KW-1185">Reference proteome</keyword>
<feature type="compositionally biased region" description="Basic and acidic residues" evidence="1">
    <location>
        <begin position="59"/>
        <end position="74"/>
    </location>
</feature>
<evidence type="ECO:0000256" key="1">
    <source>
        <dbReference type="SAM" id="MobiDB-lite"/>
    </source>
</evidence>
<accession>A0ABP0S8V7</accession>
<name>A0ABP0S8V7_9DINO</name>
<sequence length="179" mass="19958">MALSQHRTAKERRLKRNCSKRCFNALNRCSMATVACRSKRPRNRSPTGPGKAWETSWEPYRKTAEKWWKEEDPKSPTTPNSEAAPGVVSQSSRKEDSSQSEASSGEEANTAPVDTSAVAKAVELAQQLRQEAEDAAQKRRQNRRKNEDTRASELGLARDASWAFHLCCLDVAKASPGRI</sequence>
<organism evidence="2 3">
    <name type="scientific">Durusdinium trenchii</name>
    <dbReference type="NCBI Taxonomy" id="1381693"/>
    <lineage>
        <taxon>Eukaryota</taxon>
        <taxon>Sar</taxon>
        <taxon>Alveolata</taxon>
        <taxon>Dinophyceae</taxon>
        <taxon>Suessiales</taxon>
        <taxon>Symbiodiniaceae</taxon>
        <taxon>Durusdinium</taxon>
    </lineage>
</organism>
<dbReference type="Proteomes" id="UP001642484">
    <property type="component" value="Unassembled WGS sequence"/>
</dbReference>
<feature type="region of interest" description="Disordered" evidence="1">
    <location>
        <begin position="34"/>
        <end position="152"/>
    </location>
</feature>
<proteinExistence type="predicted"/>